<dbReference type="EMBL" id="JAJGNP010000008">
    <property type="protein sequence ID" value="MCC4233316.1"/>
    <property type="molecule type" value="Genomic_DNA"/>
</dbReference>
<reference evidence="2 3" key="1">
    <citation type="submission" date="2021-10" db="EMBL/GenBank/DDBJ databases">
        <title>The diversity and Nitrogen Metabolism of Culturable Nitrate-Utilizing Bacteria Within the Oxygen Minimum Zone of the Changjiang (Yangtze River)Estuary.</title>
        <authorList>
            <person name="Zhang D."/>
            <person name="Zheng J."/>
            <person name="Liu S."/>
            <person name="He W."/>
        </authorList>
    </citation>
    <scope>NUCLEOTIDE SEQUENCE [LARGE SCALE GENOMIC DNA]</scope>
    <source>
        <strain evidence="2 3">FXH275-2</strain>
    </source>
</reference>
<organism evidence="2 3">
    <name type="scientific">Sphingobium soli</name>
    <dbReference type="NCBI Taxonomy" id="1591116"/>
    <lineage>
        <taxon>Bacteria</taxon>
        <taxon>Pseudomonadati</taxon>
        <taxon>Pseudomonadota</taxon>
        <taxon>Alphaproteobacteria</taxon>
        <taxon>Sphingomonadales</taxon>
        <taxon>Sphingomonadaceae</taxon>
        <taxon>Sphingobium</taxon>
    </lineage>
</organism>
<dbReference type="Proteomes" id="UP001198830">
    <property type="component" value="Unassembled WGS sequence"/>
</dbReference>
<evidence type="ECO:0000256" key="1">
    <source>
        <dbReference type="SAM" id="Phobius"/>
    </source>
</evidence>
<gene>
    <name evidence="2" type="ORF">LL253_11510</name>
</gene>
<keyword evidence="1" id="KW-0472">Membrane</keyword>
<keyword evidence="1" id="KW-1133">Transmembrane helix</keyword>
<feature type="transmembrane region" description="Helical" evidence="1">
    <location>
        <begin position="383"/>
        <end position="403"/>
    </location>
</feature>
<feature type="transmembrane region" description="Helical" evidence="1">
    <location>
        <begin position="465"/>
        <end position="484"/>
    </location>
</feature>
<sequence length="503" mass="53914">MRGSAPAALRDGARQCMTWLHGWTGLLLGHVLFLMCLTGTLTVFKAEIGRWMRPETTAIAAPADAIVAATRWLDENTHGSAGWYLTAPDAHQNAVQATYDSDGAYVTRALDPVSGAPVARETLGGEFFYRLHFELELPYPWGRLLASLAAMMMLVALVTGIIAHKRIFKDIFTFRPAKGQRSWLDGHNALGVLALPFHIMITFTGLVTLASVNLPWGIAAGYGADVTTMYSDLAPGSVTRAATGEKAPLAPIAPMLATAQRQFGGAPIGRVYVFNPGDTGAVVVVYPSEAQSIGYMSGEVSFDGATGQMLKAWTEQRAGVRAYQTVYGLHMARFAPDVTRWLYFLGGAMLTMAIATGMVLWTVKRRERAPLSIGNHMLERLNVGVLTGVPIGAVAFLIANRLLPLDMAARAQAEVSAALWTAGAVVLAGLLLRPTIGWPLLLGLLALACACAALLGPVWTIEPGMLTINLMLLGVAGALLPVILRQARRRDRTTPVRHRAVPA</sequence>
<evidence type="ECO:0000313" key="3">
    <source>
        <dbReference type="Proteomes" id="UP001198830"/>
    </source>
</evidence>
<dbReference type="Pfam" id="PF03929">
    <property type="entry name" value="PepSY_TM"/>
    <property type="match status" value="1"/>
</dbReference>
<feature type="transmembrane region" description="Helical" evidence="1">
    <location>
        <begin position="415"/>
        <end position="432"/>
    </location>
</feature>
<feature type="transmembrane region" description="Helical" evidence="1">
    <location>
        <begin position="341"/>
        <end position="363"/>
    </location>
</feature>
<accession>A0ABS8H4T9</accession>
<feature type="transmembrane region" description="Helical" evidence="1">
    <location>
        <begin position="144"/>
        <end position="168"/>
    </location>
</feature>
<keyword evidence="1" id="KW-0812">Transmembrane</keyword>
<dbReference type="PANTHER" id="PTHR34219:SF4">
    <property type="entry name" value="PEPSY DOMAIN-CONTAINING PROTEIN"/>
    <property type="match status" value="1"/>
</dbReference>
<dbReference type="InterPro" id="IPR005625">
    <property type="entry name" value="PepSY-ass_TM"/>
</dbReference>
<dbReference type="RefSeq" id="WP_228227229.1">
    <property type="nucleotide sequence ID" value="NZ_JAJGNP010000008.1"/>
</dbReference>
<feature type="transmembrane region" description="Helical" evidence="1">
    <location>
        <begin position="20"/>
        <end position="44"/>
    </location>
</feature>
<evidence type="ECO:0000313" key="2">
    <source>
        <dbReference type="EMBL" id="MCC4233316.1"/>
    </source>
</evidence>
<name>A0ABS8H4T9_9SPHN</name>
<dbReference type="PANTHER" id="PTHR34219">
    <property type="entry name" value="IRON-REGULATED INNER MEMBRANE PROTEIN-RELATED"/>
    <property type="match status" value="1"/>
</dbReference>
<comment type="caution">
    <text evidence="2">The sequence shown here is derived from an EMBL/GenBank/DDBJ whole genome shotgun (WGS) entry which is preliminary data.</text>
</comment>
<protein>
    <submittedName>
        <fullName evidence="2">PepSY domain-containing protein</fullName>
    </submittedName>
</protein>
<feature type="transmembrane region" description="Helical" evidence="1">
    <location>
        <begin position="189"/>
        <end position="212"/>
    </location>
</feature>
<feature type="transmembrane region" description="Helical" evidence="1">
    <location>
        <begin position="439"/>
        <end position="459"/>
    </location>
</feature>
<proteinExistence type="predicted"/>
<keyword evidence="3" id="KW-1185">Reference proteome</keyword>